<evidence type="ECO:0000313" key="3">
    <source>
        <dbReference type="Proteomes" id="UP001433268"/>
    </source>
</evidence>
<reference evidence="2 3" key="1">
    <citation type="submission" date="2023-01" db="EMBL/GenBank/DDBJ databases">
        <title>Analysis of 21 Apiospora genomes using comparative genomics revels a genus with tremendous synthesis potential of carbohydrate active enzymes and secondary metabolites.</title>
        <authorList>
            <person name="Sorensen T."/>
        </authorList>
    </citation>
    <scope>NUCLEOTIDE SEQUENCE [LARGE SCALE GENOMIC DNA]</scope>
    <source>
        <strain evidence="2 3">CBS 114990</strain>
    </source>
</reference>
<proteinExistence type="predicted"/>
<sequence>MDEAGVLEGIESNGLVFESAENRSIRKKQPGLKAWTSFIECVFAQGHALPPLVIFKGKTGWQFTVTENGWITDETAVEWLEKLFIPNTAPEDPSEYRLLVIDGHGSYKTTDFILSI</sequence>
<organism evidence="2 3">
    <name type="scientific">Apiospora hydei</name>
    <dbReference type="NCBI Taxonomy" id="1337664"/>
    <lineage>
        <taxon>Eukaryota</taxon>
        <taxon>Fungi</taxon>
        <taxon>Dikarya</taxon>
        <taxon>Ascomycota</taxon>
        <taxon>Pezizomycotina</taxon>
        <taxon>Sordariomycetes</taxon>
        <taxon>Xylariomycetidae</taxon>
        <taxon>Amphisphaeriales</taxon>
        <taxon>Apiosporaceae</taxon>
        <taxon>Apiospora</taxon>
    </lineage>
</organism>
<dbReference type="Pfam" id="PF03184">
    <property type="entry name" value="DDE_1"/>
    <property type="match status" value="1"/>
</dbReference>
<keyword evidence="3" id="KW-1185">Reference proteome</keyword>
<feature type="domain" description="DDE-1" evidence="1">
    <location>
        <begin position="34"/>
        <end position="112"/>
    </location>
</feature>
<name>A0ABR1X9M8_9PEZI</name>
<comment type="caution">
    <text evidence="2">The sequence shown here is derived from an EMBL/GenBank/DDBJ whole genome shotgun (WGS) entry which is preliminary data.</text>
</comment>
<dbReference type="InterPro" id="IPR004875">
    <property type="entry name" value="DDE_SF_endonuclease_dom"/>
</dbReference>
<dbReference type="Proteomes" id="UP001433268">
    <property type="component" value="Unassembled WGS sequence"/>
</dbReference>
<protein>
    <submittedName>
        <fullName evidence="2">Transposase</fullName>
    </submittedName>
</protein>
<dbReference type="EMBL" id="JAQQWN010000002">
    <property type="protein sequence ID" value="KAK8093426.1"/>
    <property type="molecule type" value="Genomic_DNA"/>
</dbReference>
<evidence type="ECO:0000259" key="1">
    <source>
        <dbReference type="Pfam" id="PF03184"/>
    </source>
</evidence>
<accession>A0ABR1X9M8</accession>
<gene>
    <name evidence="2" type="ORF">PG997_000111</name>
</gene>
<evidence type="ECO:0000313" key="2">
    <source>
        <dbReference type="EMBL" id="KAK8093426.1"/>
    </source>
</evidence>
<dbReference type="RefSeq" id="XP_066674199.1">
    <property type="nucleotide sequence ID" value="XM_066804426.1"/>
</dbReference>
<dbReference type="GeneID" id="92037486"/>